<dbReference type="InterPro" id="IPR003251">
    <property type="entry name" value="Rr_diiron-bd_dom"/>
</dbReference>
<dbReference type="STRING" id="321763.SAMN04488692_10159"/>
<dbReference type="PANTHER" id="PTHR33531:SF7">
    <property type="entry name" value="HYPOTHETICAL MEMBRANE PROTEIN, CONSERVED"/>
    <property type="match status" value="1"/>
</dbReference>
<gene>
    <name evidence="2" type="ORF">SAMN04488692_10159</name>
</gene>
<evidence type="ECO:0000313" key="2">
    <source>
        <dbReference type="EMBL" id="SDL06158.1"/>
    </source>
</evidence>
<dbReference type="Proteomes" id="UP000199476">
    <property type="component" value="Unassembled WGS sequence"/>
</dbReference>
<dbReference type="InterPro" id="IPR012347">
    <property type="entry name" value="Ferritin-like"/>
</dbReference>
<name>A0A1G9GZN2_9FIRM</name>
<proteinExistence type="predicted"/>
<accession>A0A1G9GZN2</accession>
<protein>
    <submittedName>
        <fullName evidence="2">Rubrerythrin</fullName>
    </submittedName>
</protein>
<dbReference type="GO" id="GO:0046872">
    <property type="term" value="F:metal ion binding"/>
    <property type="evidence" value="ECO:0007669"/>
    <property type="project" value="InterPro"/>
</dbReference>
<dbReference type="InterPro" id="IPR009078">
    <property type="entry name" value="Ferritin-like_SF"/>
</dbReference>
<feature type="domain" description="Rubrerythrin diiron-binding" evidence="1">
    <location>
        <begin position="28"/>
        <end position="172"/>
    </location>
</feature>
<evidence type="ECO:0000313" key="3">
    <source>
        <dbReference type="Proteomes" id="UP000199476"/>
    </source>
</evidence>
<keyword evidence="3" id="KW-1185">Reference proteome</keyword>
<reference evidence="2 3" key="1">
    <citation type="submission" date="2016-10" db="EMBL/GenBank/DDBJ databases">
        <authorList>
            <person name="de Groot N.N."/>
        </authorList>
    </citation>
    <scope>NUCLEOTIDE SEQUENCE [LARGE SCALE GENOMIC DNA]</scope>
    <source>
        <strain evidence="2 3">SLAS-1</strain>
    </source>
</reference>
<dbReference type="SUPFAM" id="SSF47240">
    <property type="entry name" value="Ferritin-like"/>
    <property type="match status" value="1"/>
</dbReference>
<dbReference type="GO" id="GO:0016491">
    <property type="term" value="F:oxidoreductase activity"/>
    <property type="evidence" value="ECO:0007669"/>
    <property type="project" value="InterPro"/>
</dbReference>
<dbReference type="AlphaFoldDB" id="A0A1G9GZN2"/>
<dbReference type="EMBL" id="FNGO01000001">
    <property type="protein sequence ID" value="SDL06158.1"/>
    <property type="molecule type" value="Genomic_DNA"/>
</dbReference>
<dbReference type="Gene3D" id="1.20.1260.10">
    <property type="match status" value="1"/>
</dbReference>
<dbReference type="CDD" id="cd01045">
    <property type="entry name" value="Ferritin_like_AB"/>
    <property type="match status" value="1"/>
</dbReference>
<dbReference type="PANTHER" id="PTHR33531">
    <property type="entry name" value="RUBRERYTHRIN SUBFAMILY"/>
    <property type="match status" value="1"/>
</dbReference>
<dbReference type="Pfam" id="PF02915">
    <property type="entry name" value="Rubrerythrin"/>
    <property type="match status" value="1"/>
</dbReference>
<evidence type="ECO:0000259" key="1">
    <source>
        <dbReference type="Pfam" id="PF02915"/>
    </source>
</evidence>
<sequence length="177" mass="20371">MDKRTGFTGLKFTGGLMIMIEGSFSFNEVLEMAKDIEEKGENFYQNQAELTDNSEAEKLFLRLAADENDHYRRFQKLQEDFQQETGREDEYVTDSDVSAYLEALVEFSVFPADEEEKVEARDLEEVLGMAIQAEKDSILLYTEMKEDNTGTTAEALDKLIEEEKEHLVDLLRLDAEI</sequence>
<organism evidence="2 3">
    <name type="scientific">Halarsenatibacter silvermanii</name>
    <dbReference type="NCBI Taxonomy" id="321763"/>
    <lineage>
        <taxon>Bacteria</taxon>
        <taxon>Bacillati</taxon>
        <taxon>Bacillota</taxon>
        <taxon>Clostridia</taxon>
        <taxon>Halanaerobiales</taxon>
        <taxon>Halarsenatibacteraceae</taxon>
        <taxon>Halarsenatibacter</taxon>
    </lineage>
</organism>